<dbReference type="Proteomes" id="UP001162480">
    <property type="component" value="Chromosome 12"/>
</dbReference>
<feature type="region of interest" description="Disordered" evidence="1">
    <location>
        <begin position="20"/>
        <end position="42"/>
    </location>
</feature>
<evidence type="ECO:0000313" key="3">
    <source>
        <dbReference type="Proteomes" id="UP001162480"/>
    </source>
</evidence>
<reference evidence="2" key="1">
    <citation type="submission" date="2023-08" db="EMBL/GenBank/DDBJ databases">
        <authorList>
            <person name="Alioto T."/>
            <person name="Alioto T."/>
            <person name="Gomez Garrido J."/>
        </authorList>
    </citation>
    <scope>NUCLEOTIDE SEQUENCE</scope>
</reference>
<protein>
    <submittedName>
        <fullName evidence="2">Uncharacterized protein</fullName>
    </submittedName>
</protein>
<dbReference type="AlphaFoldDB" id="A0AA36FE25"/>
<name>A0AA36FE25_OCTVU</name>
<proteinExistence type="predicted"/>
<accession>A0AA36FE25</accession>
<organism evidence="2 3">
    <name type="scientific">Octopus vulgaris</name>
    <name type="common">Common octopus</name>
    <dbReference type="NCBI Taxonomy" id="6645"/>
    <lineage>
        <taxon>Eukaryota</taxon>
        <taxon>Metazoa</taxon>
        <taxon>Spiralia</taxon>
        <taxon>Lophotrochozoa</taxon>
        <taxon>Mollusca</taxon>
        <taxon>Cephalopoda</taxon>
        <taxon>Coleoidea</taxon>
        <taxon>Octopodiformes</taxon>
        <taxon>Octopoda</taxon>
        <taxon>Incirrata</taxon>
        <taxon>Octopodidae</taxon>
        <taxon>Octopus</taxon>
    </lineage>
</organism>
<dbReference type="EMBL" id="OX597825">
    <property type="protein sequence ID" value="CAI9731273.1"/>
    <property type="molecule type" value="Genomic_DNA"/>
</dbReference>
<sequence>MSWTSHYTVSSGEAPTLERMSFGQAPAKIRKRADKGQSKAVSQCSLSRIKREAVKKPGLTSGELFKRISETAVPRTTRCRLLKKIGKAATSVKMPPLKKEKIKFAMVNFSKVFSLRRKFLLPTLDEQGMGCM</sequence>
<keyword evidence="3" id="KW-1185">Reference proteome</keyword>
<evidence type="ECO:0000313" key="2">
    <source>
        <dbReference type="EMBL" id="CAI9731273.1"/>
    </source>
</evidence>
<evidence type="ECO:0000256" key="1">
    <source>
        <dbReference type="SAM" id="MobiDB-lite"/>
    </source>
</evidence>
<gene>
    <name evidence="2" type="ORF">OCTVUL_1B011769</name>
</gene>